<dbReference type="InterPro" id="IPR027417">
    <property type="entry name" value="P-loop_NTPase"/>
</dbReference>
<proteinExistence type="predicted"/>
<dbReference type="InterPro" id="IPR042197">
    <property type="entry name" value="Apaf_helical"/>
</dbReference>
<dbReference type="STRING" id="3476.A0A2P5ATW3"/>
<dbReference type="GO" id="GO:0006952">
    <property type="term" value="P:defense response"/>
    <property type="evidence" value="ECO:0007669"/>
    <property type="project" value="UniProtKB-KW"/>
</dbReference>
<dbReference type="Proteomes" id="UP000237105">
    <property type="component" value="Unassembled WGS sequence"/>
</dbReference>
<evidence type="ECO:0000313" key="3">
    <source>
        <dbReference type="Proteomes" id="UP000237105"/>
    </source>
</evidence>
<dbReference type="OrthoDB" id="1194372at2759"/>
<protein>
    <submittedName>
        <fullName evidence="2">NB-ARC domain containing protein</fullName>
    </submittedName>
</protein>
<accession>A0A2P5ATW3</accession>
<comment type="caution">
    <text evidence="2">The sequence shown here is derived from an EMBL/GenBank/DDBJ whole genome shotgun (WGS) entry which is preliminary data.</text>
</comment>
<dbReference type="GO" id="GO:0043531">
    <property type="term" value="F:ADP binding"/>
    <property type="evidence" value="ECO:0007669"/>
    <property type="project" value="InterPro"/>
</dbReference>
<dbReference type="AlphaFoldDB" id="A0A2P5ATW3"/>
<dbReference type="PANTHER" id="PTHR36766:SF70">
    <property type="entry name" value="DISEASE RESISTANCE PROTEIN RGA4"/>
    <property type="match status" value="1"/>
</dbReference>
<dbReference type="EMBL" id="JXTB01000449">
    <property type="protein sequence ID" value="PON39989.1"/>
    <property type="molecule type" value="Genomic_DNA"/>
</dbReference>
<reference evidence="3" key="1">
    <citation type="submission" date="2016-06" db="EMBL/GenBank/DDBJ databases">
        <title>Parallel loss of symbiosis genes in relatives of nitrogen-fixing non-legume Parasponia.</title>
        <authorList>
            <person name="Van Velzen R."/>
            <person name="Holmer R."/>
            <person name="Bu F."/>
            <person name="Rutten L."/>
            <person name="Van Zeijl A."/>
            <person name="Liu W."/>
            <person name="Santuari L."/>
            <person name="Cao Q."/>
            <person name="Sharma T."/>
            <person name="Shen D."/>
            <person name="Roswanjaya Y."/>
            <person name="Wardhani T."/>
            <person name="Kalhor M.S."/>
            <person name="Jansen J."/>
            <person name="Van den Hoogen J."/>
            <person name="Gungor B."/>
            <person name="Hartog M."/>
            <person name="Hontelez J."/>
            <person name="Verver J."/>
            <person name="Yang W.-C."/>
            <person name="Schijlen E."/>
            <person name="Repin R."/>
            <person name="Schilthuizen M."/>
            <person name="Schranz E."/>
            <person name="Heidstra R."/>
            <person name="Miyata K."/>
            <person name="Fedorova E."/>
            <person name="Kohlen W."/>
            <person name="Bisseling T."/>
            <person name="Smit S."/>
            <person name="Geurts R."/>
        </authorList>
    </citation>
    <scope>NUCLEOTIDE SEQUENCE [LARGE SCALE GENOMIC DNA]</scope>
    <source>
        <strain evidence="3">cv. WU1-14</strain>
    </source>
</reference>
<dbReference type="Gene3D" id="1.10.8.430">
    <property type="entry name" value="Helical domain of apoptotic protease-activating factors"/>
    <property type="match status" value="1"/>
</dbReference>
<sequence length="117" mass="13149">MWNENPLEWKNLKGLLTDCIEGSRIIVTSGSKKVAKLTNPNFQPYELGILDLFKNLGFEQGCHEQDSSTILDVAKEIVKKCGGVPLAISMIGSMLYPKKFRNRMAVVPPKRTFKHIS</sequence>
<gene>
    <name evidence="2" type="ORF">PanWU01x14_300700</name>
</gene>
<evidence type="ECO:0000256" key="1">
    <source>
        <dbReference type="ARBA" id="ARBA00022821"/>
    </source>
</evidence>
<evidence type="ECO:0000313" key="2">
    <source>
        <dbReference type="EMBL" id="PON39989.1"/>
    </source>
</evidence>
<dbReference type="PANTHER" id="PTHR36766">
    <property type="entry name" value="PLANT BROAD-SPECTRUM MILDEW RESISTANCE PROTEIN RPW8"/>
    <property type="match status" value="1"/>
</dbReference>
<keyword evidence="1" id="KW-0611">Plant defense</keyword>
<name>A0A2P5ATW3_PARAD</name>
<keyword evidence="3" id="KW-1185">Reference proteome</keyword>
<dbReference type="SUPFAM" id="SSF52540">
    <property type="entry name" value="P-loop containing nucleoside triphosphate hydrolases"/>
    <property type="match status" value="1"/>
</dbReference>
<organism evidence="2 3">
    <name type="scientific">Parasponia andersonii</name>
    <name type="common">Sponia andersonii</name>
    <dbReference type="NCBI Taxonomy" id="3476"/>
    <lineage>
        <taxon>Eukaryota</taxon>
        <taxon>Viridiplantae</taxon>
        <taxon>Streptophyta</taxon>
        <taxon>Embryophyta</taxon>
        <taxon>Tracheophyta</taxon>
        <taxon>Spermatophyta</taxon>
        <taxon>Magnoliopsida</taxon>
        <taxon>eudicotyledons</taxon>
        <taxon>Gunneridae</taxon>
        <taxon>Pentapetalae</taxon>
        <taxon>rosids</taxon>
        <taxon>fabids</taxon>
        <taxon>Rosales</taxon>
        <taxon>Cannabaceae</taxon>
        <taxon>Parasponia</taxon>
    </lineage>
</organism>